<gene>
    <name evidence="4" type="ORF">JCM21531_990</name>
</gene>
<sequence>MSKQEIIDFIKAEIAAILNEEPDSIDEDINFLRIGISSVQALKIINRIRKKLEIDINPVAMFEYKTISELAGYLSECAKMREEEVI</sequence>
<reference evidence="4" key="1">
    <citation type="journal article" date="2014" name="Genome Announc.">
        <title>Draft Genome Sequence of Clostridium straminisolvens Strain JCM 21531T, Isolated from a Cellulose-Degrading Bacterial Community.</title>
        <authorList>
            <person name="Yuki M."/>
            <person name="Oshima K."/>
            <person name="Suda W."/>
            <person name="Sakamoto M."/>
            <person name="Kitamura K."/>
            <person name="Iida T."/>
            <person name="Hattori M."/>
            <person name="Ohkuma M."/>
        </authorList>
    </citation>
    <scope>NUCLEOTIDE SEQUENCE [LARGE SCALE GENOMIC DNA]</scope>
    <source>
        <strain evidence="4">JCM 21531</strain>
    </source>
</reference>
<feature type="domain" description="Carrier" evidence="3">
    <location>
        <begin position="1"/>
        <end position="78"/>
    </location>
</feature>
<name>W4V2A8_9FIRM</name>
<dbReference type="Proteomes" id="UP000019109">
    <property type="component" value="Unassembled WGS sequence"/>
</dbReference>
<dbReference type="GO" id="GO:0031177">
    <property type="term" value="F:phosphopantetheine binding"/>
    <property type="evidence" value="ECO:0007669"/>
    <property type="project" value="InterPro"/>
</dbReference>
<proteinExistence type="predicted"/>
<keyword evidence="1" id="KW-0596">Phosphopantetheine</keyword>
<dbReference type="STRING" id="1294263.JCM21531_990"/>
<evidence type="ECO:0000313" key="5">
    <source>
        <dbReference type="Proteomes" id="UP000019109"/>
    </source>
</evidence>
<dbReference type="Pfam" id="PF00550">
    <property type="entry name" value="PP-binding"/>
    <property type="match status" value="1"/>
</dbReference>
<dbReference type="InterPro" id="IPR020806">
    <property type="entry name" value="PKS_PP-bd"/>
</dbReference>
<dbReference type="PROSITE" id="PS50075">
    <property type="entry name" value="CARRIER"/>
    <property type="match status" value="1"/>
</dbReference>
<dbReference type="OrthoDB" id="5147973at2"/>
<evidence type="ECO:0000256" key="2">
    <source>
        <dbReference type="ARBA" id="ARBA00022553"/>
    </source>
</evidence>
<dbReference type="PROSITE" id="PS00012">
    <property type="entry name" value="PHOSPHOPANTETHEINE"/>
    <property type="match status" value="1"/>
</dbReference>
<evidence type="ECO:0000313" key="4">
    <source>
        <dbReference type="EMBL" id="GAE87605.1"/>
    </source>
</evidence>
<dbReference type="SMART" id="SM00823">
    <property type="entry name" value="PKS_PP"/>
    <property type="match status" value="1"/>
</dbReference>
<evidence type="ECO:0000256" key="1">
    <source>
        <dbReference type="ARBA" id="ARBA00022450"/>
    </source>
</evidence>
<protein>
    <submittedName>
        <fullName evidence="4">Malonyl CoA-acyl carrier protein transacylase</fullName>
    </submittedName>
</protein>
<dbReference type="SUPFAM" id="SSF47336">
    <property type="entry name" value="ACP-like"/>
    <property type="match status" value="1"/>
</dbReference>
<dbReference type="InterPro" id="IPR009081">
    <property type="entry name" value="PP-bd_ACP"/>
</dbReference>
<evidence type="ECO:0000259" key="3">
    <source>
        <dbReference type="PROSITE" id="PS50075"/>
    </source>
</evidence>
<keyword evidence="5" id="KW-1185">Reference proteome</keyword>
<dbReference type="RefSeq" id="WP_038287422.1">
    <property type="nucleotide sequence ID" value="NZ_BAVR01000008.1"/>
</dbReference>
<dbReference type="EMBL" id="BAVR01000008">
    <property type="protein sequence ID" value="GAE87605.1"/>
    <property type="molecule type" value="Genomic_DNA"/>
</dbReference>
<dbReference type="AlphaFoldDB" id="W4V2A8"/>
<dbReference type="InterPro" id="IPR036736">
    <property type="entry name" value="ACP-like_sf"/>
</dbReference>
<dbReference type="SMART" id="SM01294">
    <property type="entry name" value="PKS_PP_betabranch"/>
    <property type="match status" value="1"/>
</dbReference>
<dbReference type="Gene3D" id="1.10.1200.10">
    <property type="entry name" value="ACP-like"/>
    <property type="match status" value="1"/>
</dbReference>
<accession>W4V2A8</accession>
<dbReference type="InterPro" id="IPR006162">
    <property type="entry name" value="Ppantetheine_attach_site"/>
</dbReference>
<comment type="caution">
    <text evidence="4">The sequence shown here is derived from an EMBL/GenBank/DDBJ whole genome shotgun (WGS) entry which is preliminary data.</text>
</comment>
<keyword evidence="2" id="KW-0597">Phosphoprotein</keyword>
<organism evidence="4 5">
    <name type="scientific">Acetivibrio straminisolvens JCM 21531</name>
    <dbReference type="NCBI Taxonomy" id="1294263"/>
    <lineage>
        <taxon>Bacteria</taxon>
        <taxon>Bacillati</taxon>
        <taxon>Bacillota</taxon>
        <taxon>Clostridia</taxon>
        <taxon>Eubacteriales</taxon>
        <taxon>Oscillospiraceae</taxon>
        <taxon>Acetivibrio</taxon>
    </lineage>
</organism>